<dbReference type="OrthoDB" id="9815800at2"/>
<dbReference type="AlphaFoldDB" id="A0A4Q1KMA6"/>
<proteinExistence type="predicted"/>
<name>A0A4Q1KMA6_9SPHN</name>
<dbReference type="NCBIfam" id="TIGR04360">
    <property type="entry name" value="other_trbK"/>
    <property type="match status" value="1"/>
</dbReference>
<comment type="caution">
    <text evidence="2">The sequence shown here is derived from an EMBL/GenBank/DDBJ whole genome shotgun (WGS) entry which is preliminary data.</text>
</comment>
<sequence length="98" mass="10489">MDGKTLARIGAVVFVALAVTATAIDMNRSDAGPETTTKKPPSIVRHDPLDDQLARCSQAGEVGASDPQCLKAWADNRRRFLGTAPAPDPFSTDRPEVR</sequence>
<keyword evidence="3" id="KW-1185">Reference proteome</keyword>
<dbReference type="InterPro" id="IPR027587">
    <property type="entry name" value="TrbK"/>
</dbReference>
<evidence type="ECO:0000256" key="1">
    <source>
        <dbReference type="SAM" id="SignalP"/>
    </source>
</evidence>
<accession>A0A4Q1KMA6</accession>
<dbReference type="Pfam" id="PF20084">
    <property type="entry name" value="TrbK"/>
    <property type="match status" value="1"/>
</dbReference>
<dbReference type="EMBL" id="SBKP01000002">
    <property type="protein sequence ID" value="RXR30319.1"/>
    <property type="molecule type" value="Genomic_DNA"/>
</dbReference>
<feature type="chain" id="PRO_5020558884" evidence="1">
    <location>
        <begin position="24"/>
        <end position="98"/>
    </location>
</feature>
<evidence type="ECO:0000313" key="3">
    <source>
        <dbReference type="Proteomes" id="UP000290958"/>
    </source>
</evidence>
<dbReference type="Proteomes" id="UP000290958">
    <property type="component" value="Unassembled WGS sequence"/>
</dbReference>
<gene>
    <name evidence="2" type="ORF">EQG66_03000</name>
</gene>
<dbReference type="RefSeq" id="WP_129403069.1">
    <property type="nucleotide sequence ID" value="NZ_SBKP01000002.1"/>
</dbReference>
<protein>
    <submittedName>
        <fullName evidence="2">Conjugal transfer protein TrbK</fullName>
    </submittedName>
</protein>
<keyword evidence="1" id="KW-0732">Signal</keyword>
<reference evidence="3" key="1">
    <citation type="submission" date="2019-01" db="EMBL/GenBank/DDBJ databases">
        <title>Cytophagaceae bacterium strain CAR-16.</title>
        <authorList>
            <person name="Chen W.-M."/>
        </authorList>
    </citation>
    <scope>NUCLEOTIDE SEQUENCE [LARGE SCALE GENOMIC DNA]</scope>
    <source>
        <strain evidence="3">CHR27</strain>
    </source>
</reference>
<evidence type="ECO:0000313" key="2">
    <source>
        <dbReference type="EMBL" id="RXR30319.1"/>
    </source>
</evidence>
<organism evidence="2 3">
    <name type="scientific">Sphingobium fluviale</name>
    <dbReference type="NCBI Taxonomy" id="2506423"/>
    <lineage>
        <taxon>Bacteria</taxon>
        <taxon>Pseudomonadati</taxon>
        <taxon>Pseudomonadota</taxon>
        <taxon>Alphaproteobacteria</taxon>
        <taxon>Sphingomonadales</taxon>
        <taxon>Sphingomonadaceae</taxon>
        <taxon>Sphingobium</taxon>
    </lineage>
</organism>
<feature type="signal peptide" evidence="1">
    <location>
        <begin position="1"/>
        <end position="23"/>
    </location>
</feature>